<evidence type="ECO:0000256" key="1">
    <source>
        <dbReference type="SAM" id="SignalP"/>
    </source>
</evidence>
<dbReference type="WBParaSite" id="scf7180000419791.g4335">
    <property type="protein sequence ID" value="scf7180000419791.g4335"/>
    <property type="gene ID" value="scf7180000419791.g4335"/>
</dbReference>
<reference evidence="3" key="1">
    <citation type="submission" date="2022-11" db="UniProtKB">
        <authorList>
            <consortium name="WormBaseParasite"/>
        </authorList>
    </citation>
    <scope>IDENTIFICATION</scope>
</reference>
<accession>A0A915NLB0</accession>
<dbReference type="Proteomes" id="UP000887560">
    <property type="component" value="Unplaced"/>
</dbReference>
<keyword evidence="2" id="KW-1185">Reference proteome</keyword>
<organism evidence="2 3">
    <name type="scientific">Meloidogyne floridensis</name>
    <dbReference type="NCBI Taxonomy" id="298350"/>
    <lineage>
        <taxon>Eukaryota</taxon>
        <taxon>Metazoa</taxon>
        <taxon>Ecdysozoa</taxon>
        <taxon>Nematoda</taxon>
        <taxon>Chromadorea</taxon>
        <taxon>Rhabditida</taxon>
        <taxon>Tylenchina</taxon>
        <taxon>Tylenchomorpha</taxon>
        <taxon>Tylenchoidea</taxon>
        <taxon>Meloidogynidae</taxon>
        <taxon>Meloidogyninae</taxon>
        <taxon>Meloidogyne</taxon>
    </lineage>
</organism>
<protein>
    <submittedName>
        <fullName evidence="3">Uncharacterized protein</fullName>
    </submittedName>
</protein>
<evidence type="ECO:0000313" key="3">
    <source>
        <dbReference type="WBParaSite" id="scf7180000419791.g4335"/>
    </source>
</evidence>
<keyword evidence="1" id="KW-0732">Signal</keyword>
<feature type="chain" id="PRO_5036895296" evidence="1">
    <location>
        <begin position="20"/>
        <end position="253"/>
    </location>
</feature>
<evidence type="ECO:0000313" key="2">
    <source>
        <dbReference type="Proteomes" id="UP000887560"/>
    </source>
</evidence>
<sequence length="253" mass="29780">MKIILQITLTLLFASLVYTGNRNEASTSKSKVKGRLVKKESGVDKLKSSQLPPTTQSKMENVLTGSNALKLFVKDQTLIDVFKFLMEEIKELNSGILQFFVDSERFEHFKLVYATIKLKENKIMEKLNKILEEEFEILDYILYLLNQHEFVNILKIKEVCNNKDIIKYLKENSKKDYNNCNKLESIFESYGIGNEIKVSENNMNEIENFFYEWENEKQEGNDHFNFNQIMEKLIEIDNAYPKVQMEDVNNYTF</sequence>
<dbReference type="AlphaFoldDB" id="A0A915NLB0"/>
<proteinExistence type="predicted"/>
<feature type="signal peptide" evidence="1">
    <location>
        <begin position="1"/>
        <end position="19"/>
    </location>
</feature>
<name>A0A915NLB0_9BILA</name>